<dbReference type="SUPFAM" id="SSF50998">
    <property type="entry name" value="Quinoprotein alcohol dehydrogenase-like"/>
    <property type="match status" value="1"/>
</dbReference>
<evidence type="ECO:0000256" key="1">
    <source>
        <dbReference type="SAM" id="MobiDB-lite"/>
    </source>
</evidence>
<dbReference type="Proteomes" id="UP000657421">
    <property type="component" value="Unassembled WGS sequence"/>
</dbReference>
<dbReference type="RefSeq" id="WP_249309228.1">
    <property type="nucleotide sequence ID" value="NZ_JACRSZ010000013.1"/>
</dbReference>
<comment type="caution">
    <text evidence="2">The sequence shown here is derived from an EMBL/GenBank/DDBJ whole genome shotgun (WGS) entry which is preliminary data.</text>
</comment>
<keyword evidence="3" id="KW-1185">Reference proteome</keyword>
<accession>A0ABR7NDF7</accession>
<feature type="region of interest" description="Disordered" evidence="1">
    <location>
        <begin position="89"/>
        <end position="126"/>
    </location>
</feature>
<proteinExistence type="predicted"/>
<dbReference type="EMBL" id="JACRSZ010000013">
    <property type="protein sequence ID" value="MBC8573867.1"/>
    <property type="molecule type" value="Genomic_DNA"/>
</dbReference>
<dbReference type="InterPro" id="IPR011047">
    <property type="entry name" value="Quinoprotein_ADH-like_sf"/>
</dbReference>
<reference evidence="2 3" key="1">
    <citation type="submission" date="2020-08" db="EMBL/GenBank/DDBJ databases">
        <title>Genome public.</title>
        <authorList>
            <person name="Liu C."/>
            <person name="Sun Q."/>
        </authorList>
    </citation>
    <scope>NUCLEOTIDE SEQUENCE [LARGE SCALE GENOMIC DNA]</scope>
    <source>
        <strain evidence="2 3">NSJ-46</strain>
    </source>
</reference>
<protein>
    <submittedName>
        <fullName evidence="2">Beta-propeller domain-containing protein</fullName>
    </submittedName>
</protein>
<sequence>MDQKELLDKIRHSAEHIEVPESLTAEKMEEKLRQIEGQKKIQRRKIMVRWIEAAAVMALVAAGGTQLGMQKEPGNVTEARLQTTLEQTAEADTEEMTADELQEENAQKKTTQTEGEQTADDGTVTGYSQADSEEQLYDALKECQYQTSYYAKGGLGDSVEMLEESASADSALMDTGAVSSSADYSQTNVREAGVDEGDVVKTDGKYLYILKSDSSVKIVDIQSSEMKLVSTVTLDQLNESIEEIYLEDDQLILVTSGYYSSMEEQESDVYAVDRYTYAAVSVYDISDREHPQQTERMTQEGTYRQSRKNGNYFYLLTQYSPSIGESVDDSDVIPFVNEEKVTVNNIYLPSDLDQPDYLVVSGTDLSDLQNPVSTKAIVSGASDFYMSTDSLYICCQNWEHGKSSTQILKFSCVDGEITASNMAELPGYLNDTFSLDEYDGYLRVLTTEDGNGESNNLFVLDKDMNTISTIRDIASGETIRSARFVGDMGYFVTFRQTDPLFCVDLSDPENPEILSELKISGFSSYLHMYGENRLLGIGYEADEDTGSQIGVKLSMFDISDPENVTEENKYVIKDAYYLPFDYNYKAITIDADKNLIGFVCDEEYMVFRYDEEKGFENVLTYTMSDNNCWDGQEACRGVYAGGRFYIVDREKVLMFDMEQDFALADRLNWN</sequence>
<dbReference type="Pfam" id="PF09826">
    <property type="entry name" value="Beta_propel"/>
    <property type="match status" value="1"/>
</dbReference>
<organism evidence="2 3">
    <name type="scientific">Jingyaoa shaoxingensis</name>
    <dbReference type="NCBI Taxonomy" id="2763671"/>
    <lineage>
        <taxon>Bacteria</taxon>
        <taxon>Bacillati</taxon>
        <taxon>Bacillota</taxon>
        <taxon>Clostridia</taxon>
        <taxon>Lachnospirales</taxon>
        <taxon>Lachnospiraceae</taxon>
        <taxon>Jingyaoa</taxon>
    </lineage>
</organism>
<evidence type="ECO:0000313" key="3">
    <source>
        <dbReference type="Proteomes" id="UP000657421"/>
    </source>
</evidence>
<evidence type="ECO:0000313" key="2">
    <source>
        <dbReference type="EMBL" id="MBC8573867.1"/>
    </source>
</evidence>
<gene>
    <name evidence="2" type="ORF">H8716_12345</name>
</gene>
<feature type="compositionally biased region" description="Acidic residues" evidence="1">
    <location>
        <begin position="89"/>
        <end position="103"/>
    </location>
</feature>
<dbReference type="InterPro" id="IPR019198">
    <property type="entry name" value="Beta_propeller_containing"/>
</dbReference>
<name>A0ABR7NDF7_9FIRM</name>